<evidence type="ECO:0000313" key="2">
    <source>
        <dbReference type="Proteomes" id="UP000094336"/>
    </source>
</evidence>
<reference evidence="2" key="1">
    <citation type="submission" date="2016-05" db="EMBL/GenBank/DDBJ databases">
        <title>Comparative genomics of biotechnologically important yeasts.</title>
        <authorList>
            <consortium name="DOE Joint Genome Institute"/>
            <person name="Riley R."/>
            <person name="Haridas S."/>
            <person name="Wolfe K.H."/>
            <person name="Lopes M.R."/>
            <person name="Hittinger C.T."/>
            <person name="Goker M."/>
            <person name="Salamov A."/>
            <person name="Wisecaver J."/>
            <person name="Long T.M."/>
            <person name="Aerts A.L."/>
            <person name="Barry K."/>
            <person name="Choi C."/>
            <person name="Clum A."/>
            <person name="Coughlan A.Y."/>
            <person name="Deshpande S."/>
            <person name="Douglass A.P."/>
            <person name="Hanson S.J."/>
            <person name="Klenk H.-P."/>
            <person name="Labutti K."/>
            <person name="Lapidus A."/>
            <person name="Lindquist E."/>
            <person name="Lipzen A."/>
            <person name="Meier-Kolthoff J.P."/>
            <person name="Ohm R.A."/>
            <person name="Otillar R.P."/>
            <person name="Pangilinan J."/>
            <person name="Peng Y."/>
            <person name="Rokas A."/>
            <person name="Rosa C.A."/>
            <person name="Scheuner C."/>
            <person name="Sibirny A.A."/>
            <person name="Slot J.C."/>
            <person name="Stielow J.B."/>
            <person name="Sun H."/>
            <person name="Kurtzman C.P."/>
            <person name="Blackwell M."/>
            <person name="Grigoriev I.V."/>
            <person name="Jeffries T.W."/>
        </authorList>
    </citation>
    <scope>NUCLEOTIDE SEQUENCE [LARGE SCALE GENOMIC DNA]</scope>
    <source>
        <strain evidence="2">NRRL Y-12698</strain>
    </source>
</reference>
<protein>
    <recommendedName>
        <fullName evidence="3">Phosphoribulokinase/uridine kinase domain-containing protein</fullName>
    </recommendedName>
</protein>
<keyword evidence="2" id="KW-1185">Reference proteome</keyword>
<dbReference type="SUPFAM" id="SSF52540">
    <property type="entry name" value="P-loop containing nucleoside triphosphate hydrolases"/>
    <property type="match status" value="1"/>
</dbReference>
<dbReference type="RefSeq" id="XP_018987980.1">
    <property type="nucleotide sequence ID" value="XM_019127515.1"/>
</dbReference>
<dbReference type="GO" id="GO:0016887">
    <property type="term" value="F:ATP hydrolysis activity"/>
    <property type="evidence" value="ECO:0007669"/>
    <property type="project" value="EnsemblFungi"/>
</dbReference>
<dbReference type="EMBL" id="KV454426">
    <property type="protein sequence ID" value="ODQ82652.1"/>
    <property type="molecule type" value="Genomic_DNA"/>
</dbReference>
<dbReference type="OrthoDB" id="6362633at2759"/>
<evidence type="ECO:0008006" key="3">
    <source>
        <dbReference type="Google" id="ProtNLM"/>
    </source>
</evidence>
<gene>
    <name evidence="1" type="ORF">BABINDRAFT_159193</name>
</gene>
<dbReference type="GeneID" id="30145368"/>
<dbReference type="AlphaFoldDB" id="A0A1E3QZZ8"/>
<organism evidence="1 2">
    <name type="scientific">Babjeviella inositovora NRRL Y-12698</name>
    <dbReference type="NCBI Taxonomy" id="984486"/>
    <lineage>
        <taxon>Eukaryota</taxon>
        <taxon>Fungi</taxon>
        <taxon>Dikarya</taxon>
        <taxon>Ascomycota</taxon>
        <taxon>Saccharomycotina</taxon>
        <taxon>Pichiomycetes</taxon>
        <taxon>Serinales incertae sedis</taxon>
        <taxon>Babjeviella</taxon>
    </lineage>
</organism>
<dbReference type="InterPro" id="IPR027417">
    <property type="entry name" value="P-loop_NTPase"/>
</dbReference>
<dbReference type="Proteomes" id="UP000094336">
    <property type="component" value="Unassembled WGS sequence"/>
</dbReference>
<dbReference type="Gene3D" id="3.40.50.300">
    <property type="entry name" value="P-loop containing nucleotide triphosphate hydrolases"/>
    <property type="match status" value="1"/>
</dbReference>
<dbReference type="STRING" id="984486.A0A1E3QZZ8"/>
<name>A0A1E3QZZ8_9ASCO</name>
<dbReference type="PANTHER" id="PTHR10285">
    <property type="entry name" value="URIDINE KINASE"/>
    <property type="match status" value="1"/>
</dbReference>
<evidence type="ECO:0000313" key="1">
    <source>
        <dbReference type="EMBL" id="ODQ82652.1"/>
    </source>
</evidence>
<accession>A0A1E3QZZ8</accession>
<proteinExistence type="predicted"/>
<sequence>MDKTYTALANRALQLLETSGTYRVLVFLVGTPGSGKSSVAHEVASRINVMHRENGFREPPGKATSPRDLVTNSLVSGIPMFDPASVIDPENEALQPHKVVDLPTQTTTIRARGLEATAIDVVSTPVSDTEVSFVQVAPMDGFHLPRNVLDQFSDLASAHFRRGSEWTFDSTLVVTLVDLLQACCVDLGLDSKPGLFQTLLGAETGIPLLAIPTFDHELKDPTPRGTVIQPETRIVIVEGLYLLLKIKAWSTIHRHLSGKRSHETWKIDVSEEACRERVAKRHLRSGLVETYEKGVERYDLNDVLNGRQVELESWEADVHIDSVDGVV</sequence>